<protein>
    <submittedName>
        <fullName evidence="1">Uncharacterized protein</fullName>
    </submittedName>
</protein>
<evidence type="ECO:0000313" key="1">
    <source>
        <dbReference type="EMBL" id="JAH57067.1"/>
    </source>
</evidence>
<dbReference type="AlphaFoldDB" id="A0A0E9TUB9"/>
<accession>A0A0E9TUB9</accession>
<name>A0A0E9TUB9_ANGAN</name>
<reference evidence="1" key="1">
    <citation type="submission" date="2014-11" db="EMBL/GenBank/DDBJ databases">
        <authorList>
            <person name="Amaro Gonzalez C."/>
        </authorList>
    </citation>
    <scope>NUCLEOTIDE SEQUENCE</scope>
</reference>
<sequence length="42" mass="4563">MTPPLAYTSCICGQPRCRGITLSLDQQRTLLLAHSVALGTYL</sequence>
<organism evidence="1">
    <name type="scientific">Anguilla anguilla</name>
    <name type="common">European freshwater eel</name>
    <name type="synonym">Muraena anguilla</name>
    <dbReference type="NCBI Taxonomy" id="7936"/>
    <lineage>
        <taxon>Eukaryota</taxon>
        <taxon>Metazoa</taxon>
        <taxon>Chordata</taxon>
        <taxon>Craniata</taxon>
        <taxon>Vertebrata</taxon>
        <taxon>Euteleostomi</taxon>
        <taxon>Actinopterygii</taxon>
        <taxon>Neopterygii</taxon>
        <taxon>Teleostei</taxon>
        <taxon>Anguilliformes</taxon>
        <taxon>Anguillidae</taxon>
        <taxon>Anguilla</taxon>
    </lineage>
</organism>
<dbReference type="EMBL" id="GBXM01051510">
    <property type="protein sequence ID" value="JAH57067.1"/>
    <property type="molecule type" value="Transcribed_RNA"/>
</dbReference>
<proteinExistence type="predicted"/>
<reference evidence="1" key="2">
    <citation type="journal article" date="2015" name="Fish Shellfish Immunol.">
        <title>Early steps in the European eel (Anguilla anguilla)-Vibrio vulnificus interaction in the gills: Role of the RtxA13 toxin.</title>
        <authorList>
            <person name="Callol A."/>
            <person name="Pajuelo D."/>
            <person name="Ebbesson L."/>
            <person name="Teles M."/>
            <person name="MacKenzie S."/>
            <person name="Amaro C."/>
        </authorList>
    </citation>
    <scope>NUCLEOTIDE SEQUENCE</scope>
</reference>